<keyword evidence="3 10" id="KW-0813">Transport</keyword>
<dbReference type="Proteomes" id="UP000766595">
    <property type="component" value="Unassembled WGS sequence"/>
</dbReference>
<keyword evidence="9" id="KW-1015">Disulfide bond</keyword>
<evidence type="ECO:0000256" key="1">
    <source>
        <dbReference type="ARBA" id="ARBA00004418"/>
    </source>
</evidence>
<organism evidence="18 19">
    <name type="scientific">Prosthecodimorpha staleyi</name>
    <dbReference type="NCBI Taxonomy" id="2840188"/>
    <lineage>
        <taxon>Bacteria</taxon>
        <taxon>Pseudomonadati</taxon>
        <taxon>Pseudomonadota</taxon>
        <taxon>Alphaproteobacteria</taxon>
        <taxon>Hyphomicrobiales</taxon>
        <taxon>Ancalomicrobiaceae</taxon>
        <taxon>Prosthecodimorpha</taxon>
    </lineage>
</organism>
<dbReference type="Pfam" id="PF02975">
    <property type="entry name" value="Me-amine-dh_L"/>
    <property type="match status" value="1"/>
</dbReference>
<accession>A0A947D741</accession>
<comment type="function">
    <text evidence="10">Methylamine dehydrogenase carries out the oxidation of methylamine. Electrons are passed from methylamine dehydrogenase to amicyanin.</text>
</comment>
<keyword evidence="19" id="KW-1185">Reference proteome</keyword>
<comment type="similarity">
    <text evidence="2 10">Belongs to the aromatic amine dehydrogenase light chain family.</text>
</comment>
<evidence type="ECO:0000256" key="10">
    <source>
        <dbReference type="PIRNR" id="PIRNR000192"/>
    </source>
</evidence>
<comment type="catalytic activity">
    <reaction evidence="10">
        <text>2 oxidized [amicyanin] + methylamine + H2O = 2 reduced [amicyanin] + formaldehyde + NH4(+) + 2 H(+)</text>
        <dbReference type="Rhea" id="RHEA:30207"/>
        <dbReference type="Rhea" id="RHEA-COMP:11100"/>
        <dbReference type="Rhea" id="RHEA-COMP:11101"/>
        <dbReference type="ChEBI" id="CHEBI:15377"/>
        <dbReference type="ChEBI" id="CHEBI:15378"/>
        <dbReference type="ChEBI" id="CHEBI:16842"/>
        <dbReference type="ChEBI" id="CHEBI:28938"/>
        <dbReference type="ChEBI" id="CHEBI:29036"/>
        <dbReference type="ChEBI" id="CHEBI:49552"/>
        <dbReference type="ChEBI" id="CHEBI:59338"/>
        <dbReference type="EC" id="1.4.9.1"/>
    </reaction>
</comment>
<feature type="cross-link" description="Tryptophan tryptophylquinone (Trp-Trp)" evidence="15">
    <location>
        <begin position="105"/>
        <end position="156"/>
    </location>
</feature>
<comment type="caution">
    <text evidence="18">The sequence shown here is derived from an EMBL/GenBank/DDBJ whole genome shotgun (WGS) entry which is preliminary data.</text>
</comment>
<evidence type="ECO:0000313" key="18">
    <source>
        <dbReference type="EMBL" id="MBT9289312.1"/>
    </source>
</evidence>
<dbReference type="GO" id="GO:0030058">
    <property type="term" value="F:aliphatic amine dehydrogenase activity"/>
    <property type="evidence" value="ECO:0007669"/>
    <property type="project" value="UniProtKB-UniRule"/>
</dbReference>
<dbReference type="GO" id="GO:0052876">
    <property type="term" value="F:methylamine dehydrogenase (amicyanin) activity"/>
    <property type="evidence" value="ECO:0007669"/>
    <property type="project" value="UniProtKB-EC"/>
</dbReference>
<feature type="disulfide bond" evidence="14">
    <location>
        <begin position="77"/>
        <end position="109"/>
    </location>
</feature>
<gene>
    <name evidence="18" type="ORF">KL771_07610</name>
</gene>
<dbReference type="InterPro" id="IPR013504">
    <property type="entry name" value="MADH/AADH_Ltc_C_dom"/>
</dbReference>
<feature type="modified residue" description="Tryptophylquinone" evidence="16">
    <location>
        <position position="105"/>
    </location>
</feature>
<dbReference type="AlphaFoldDB" id="A0A947D741"/>
<feature type="disulfide bond" evidence="14">
    <location>
        <begin position="87"/>
        <end position="131"/>
    </location>
</feature>
<dbReference type="Gene3D" id="2.60.30.10">
    <property type="entry name" value="Methylamine/Aralkylamine dehydrogenase light chain"/>
    <property type="match status" value="1"/>
</dbReference>
<evidence type="ECO:0000256" key="3">
    <source>
        <dbReference type="ARBA" id="ARBA00022448"/>
    </source>
</evidence>
<evidence type="ECO:0000256" key="5">
    <source>
        <dbReference type="ARBA" id="ARBA00022729"/>
    </source>
</evidence>
<evidence type="ECO:0000256" key="6">
    <source>
        <dbReference type="ARBA" id="ARBA00022764"/>
    </source>
</evidence>
<feature type="site" description="Transition state stabilizer" evidence="13">
    <location>
        <position position="168"/>
    </location>
</feature>
<evidence type="ECO:0000256" key="4">
    <source>
        <dbReference type="ARBA" id="ARBA00022709"/>
    </source>
</evidence>
<feature type="disulfide bond" evidence="14">
    <location>
        <begin position="84"/>
        <end position="167"/>
    </location>
</feature>
<keyword evidence="6 10" id="KW-0574">Periplasm</keyword>
<feature type="binding site" evidence="12">
    <location>
        <position position="80"/>
    </location>
    <ligand>
        <name>substrate</name>
    </ligand>
</feature>
<name>A0A947D741_9HYPH</name>
<dbReference type="SUPFAM" id="SSF57561">
    <property type="entry name" value="Methylamine dehydrogenase, L chain"/>
    <property type="match status" value="1"/>
</dbReference>
<evidence type="ECO:0000256" key="9">
    <source>
        <dbReference type="ARBA" id="ARBA00023157"/>
    </source>
</evidence>
<keyword evidence="7 10" id="KW-0249">Electron transport</keyword>
<dbReference type="GO" id="GO:0009308">
    <property type="term" value="P:amine metabolic process"/>
    <property type="evidence" value="ECO:0007669"/>
    <property type="project" value="UniProtKB-UniRule"/>
</dbReference>
<keyword evidence="5" id="KW-0732">Signal</keyword>
<feature type="domain" description="Methylamine/Aralkylamine dehydrogenase light chain C-terminal" evidence="17">
    <location>
        <begin position="68"/>
        <end position="174"/>
    </location>
</feature>
<comment type="pathway">
    <text evidence="10">One-carbon metabolism; methylamine degradation; formaldehyde from methylamine: step 1/1.</text>
</comment>
<feature type="binding site" evidence="12">
    <location>
        <begin position="152"/>
        <end position="154"/>
    </location>
    <ligand>
        <name>substrate</name>
    </ligand>
</feature>
<dbReference type="PIRSF" id="PIRSF000192">
    <property type="entry name" value="Amine_dh_beta"/>
    <property type="match status" value="1"/>
</dbReference>
<evidence type="ECO:0000313" key="19">
    <source>
        <dbReference type="Proteomes" id="UP000766595"/>
    </source>
</evidence>
<feature type="active site" description="Proton acceptor" evidence="11">
    <location>
        <position position="124"/>
    </location>
</feature>
<evidence type="ECO:0000256" key="15">
    <source>
        <dbReference type="PIRSR" id="PIRSR000192-5"/>
    </source>
</evidence>
<comment type="subunit">
    <text evidence="10">Heterotetramer of two light and two heavy chains.</text>
</comment>
<evidence type="ECO:0000256" key="14">
    <source>
        <dbReference type="PIRSR" id="PIRSR000192-4"/>
    </source>
</evidence>
<keyword evidence="4" id="KW-0824">TTQ</keyword>
<evidence type="ECO:0000256" key="12">
    <source>
        <dbReference type="PIRSR" id="PIRSR000192-2"/>
    </source>
</evidence>
<evidence type="ECO:0000259" key="17">
    <source>
        <dbReference type="Pfam" id="PF02975"/>
    </source>
</evidence>
<dbReference type="EC" id="1.4.9.1" evidence="10"/>
<proteinExistence type="inferred from homology"/>
<feature type="disulfide bond" evidence="14">
    <location>
        <begin position="94"/>
        <end position="125"/>
    </location>
</feature>
<feature type="disulfide bond" evidence="14">
    <location>
        <begin position="71"/>
        <end position="136"/>
    </location>
</feature>
<protein>
    <recommendedName>
        <fullName evidence="10">Methylamine dehydrogenase (amicyanin)</fullName>
        <ecNumber evidence="10">1.4.9.1</ecNumber>
    </recommendedName>
</protein>
<evidence type="ECO:0000256" key="13">
    <source>
        <dbReference type="PIRSR" id="PIRSR000192-3"/>
    </source>
</evidence>
<evidence type="ECO:0000256" key="8">
    <source>
        <dbReference type="ARBA" id="ARBA00023002"/>
    </source>
</evidence>
<evidence type="ECO:0000256" key="11">
    <source>
        <dbReference type="PIRSR" id="PIRSR000192-1"/>
    </source>
</evidence>
<evidence type="ECO:0000256" key="2">
    <source>
        <dbReference type="ARBA" id="ARBA00010711"/>
    </source>
</evidence>
<dbReference type="InterPro" id="IPR016008">
    <property type="entry name" value="Amine_DH_Ltc"/>
</dbReference>
<feature type="active site" description="Tryptophylquinone 6'-substrate hemiaminal intermediate" evidence="11">
    <location>
        <position position="105"/>
    </location>
</feature>
<dbReference type="RefSeq" id="WP_261967944.1">
    <property type="nucleotide sequence ID" value="NZ_JAHHZF010000003.1"/>
</dbReference>
<dbReference type="EMBL" id="JAHHZF010000003">
    <property type="protein sequence ID" value="MBT9289312.1"/>
    <property type="molecule type" value="Genomic_DNA"/>
</dbReference>
<dbReference type="InterPro" id="IPR036560">
    <property type="entry name" value="MADH/AADH_L_sf"/>
</dbReference>
<comment type="subcellular location">
    <subcellularLocation>
        <location evidence="1 10">Periplasm</location>
    </subcellularLocation>
</comment>
<dbReference type="GO" id="GO:0042597">
    <property type="term" value="C:periplasmic space"/>
    <property type="evidence" value="ECO:0007669"/>
    <property type="project" value="UniProtKB-SubCell"/>
</dbReference>
<feature type="disulfide bond" evidence="14">
    <location>
        <begin position="126"/>
        <end position="157"/>
    </location>
</feature>
<keyword evidence="8 10" id="KW-0560">Oxidoreductase</keyword>
<evidence type="ECO:0000256" key="16">
    <source>
        <dbReference type="PIRSR" id="PIRSR000192-6"/>
    </source>
</evidence>
<evidence type="ECO:0000256" key="7">
    <source>
        <dbReference type="ARBA" id="ARBA00022982"/>
    </source>
</evidence>
<sequence length="179" mass="19414">MLSLFNRLMSKIDGATEIVVRRSAQLHGRRSALAHIGKVIVGGAVLPMLPFDRSEGLRAHAADAEPTDQACEYWRYCALDGFLCTCCGGTVSSCPPGASVSKVTWVGTCQNPKDNKSYLISYNDCCGKTSCGRCLCNFNLRERPGYRMGVHNDINWCMAEKHGMYHCTVAAVVGISDAG</sequence>
<reference evidence="18 19" key="1">
    <citation type="submission" date="2021-06" db="EMBL/GenBank/DDBJ databases">
        <authorList>
            <person name="Grouzdev D.S."/>
            <person name="Koziaeva V."/>
        </authorList>
    </citation>
    <scope>NUCLEOTIDE SEQUENCE [LARGE SCALE GENOMIC DNA]</scope>
    <source>
        <strain evidence="18 19">22</strain>
    </source>
</reference>
<feature type="disulfide bond" evidence="14">
    <location>
        <begin position="86"/>
        <end position="134"/>
    </location>
</feature>